<name>A0A8J5IB91_9STRA</name>
<evidence type="ECO:0000313" key="2">
    <source>
        <dbReference type="Proteomes" id="UP000709295"/>
    </source>
</evidence>
<comment type="caution">
    <text evidence="1">The sequence shown here is derived from an EMBL/GenBank/DDBJ whole genome shotgun (WGS) entry which is preliminary data.</text>
</comment>
<dbReference type="AlphaFoldDB" id="A0A8J5IB91"/>
<dbReference type="EMBL" id="JAENGY010000922">
    <property type="protein sequence ID" value="KAG6954730.1"/>
    <property type="molecule type" value="Genomic_DNA"/>
</dbReference>
<sequence>MRLDFLLKFSIAEVVWKPEYQFVLQPIEVTETQMLLAKLQDANDSLDRLHSIVPTLTKQVLENSGNHVETAVEWGSTAAQNSTEVVTKYWSVIWATAKQATGTVRQLVLDQYAVPESKPVNQASVMLRQLPIGYRVQGVSWRVGGHQYRRLHLCLLSIGISTTYIHTIPVDANDAISVKYVGGGKLYMRDSFMDVLLLPSITQ</sequence>
<accession>A0A8J5IB91</accession>
<reference evidence="1" key="1">
    <citation type="submission" date="2021-01" db="EMBL/GenBank/DDBJ databases">
        <title>Phytophthora aleatoria, a newly-described species from Pinus radiata is distinct from Phytophthora cactorum isolates based on comparative genomics.</title>
        <authorList>
            <person name="Mcdougal R."/>
            <person name="Panda P."/>
            <person name="Williams N."/>
            <person name="Studholme D.J."/>
        </authorList>
    </citation>
    <scope>NUCLEOTIDE SEQUENCE</scope>
    <source>
        <strain evidence="1">NZFS 4037</strain>
    </source>
</reference>
<keyword evidence="2" id="KW-1185">Reference proteome</keyword>
<gene>
    <name evidence="1" type="ORF">JG688_00012209</name>
</gene>
<evidence type="ECO:0000313" key="1">
    <source>
        <dbReference type="EMBL" id="KAG6954730.1"/>
    </source>
</evidence>
<proteinExistence type="predicted"/>
<dbReference type="Proteomes" id="UP000709295">
    <property type="component" value="Unassembled WGS sequence"/>
</dbReference>
<protein>
    <submittedName>
        <fullName evidence="1">Uncharacterized protein</fullName>
    </submittedName>
</protein>
<organism evidence="1 2">
    <name type="scientific">Phytophthora aleatoria</name>
    <dbReference type="NCBI Taxonomy" id="2496075"/>
    <lineage>
        <taxon>Eukaryota</taxon>
        <taxon>Sar</taxon>
        <taxon>Stramenopiles</taxon>
        <taxon>Oomycota</taxon>
        <taxon>Peronosporomycetes</taxon>
        <taxon>Peronosporales</taxon>
        <taxon>Peronosporaceae</taxon>
        <taxon>Phytophthora</taxon>
    </lineage>
</organism>